<name>A0AAP5EPK3_9BURK</name>
<dbReference type="EMBL" id="JAPKHW010000011">
    <property type="protein sequence ID" value="MCX4146903.1"/>
    <property type="molecule type" value="Genomic_DNA"/>
</dbReference>
<sequence>MKTNRNTGIVRVALGVAIAAALAACGHSAPSASDAKAVLESRIAGCPYLSLTDFSKTNGIPGDDPTSYRVEVSYSMKLEPTDDQKDQIRHIAEDNQKIRALQASYNEKLSAVPNDPDAGQKILNDEATEIGTVQTDMSHYLTIPGFYQKVFQECPDVQRQFVRSFEDQNATLREYTDTGATRSFTETISMAKTDNGWQAAR</sequence>
<reference evidence="3" key="1">
    <citation type="submission" date="2022-06" db="EMBL/GenBank/DDBJ databases">
        <title>PHB producers.</title>
        <authorList>
            <person name="Besaury L."/>
        </authorList>
    </citation>
    <scope>NUCLEOTIDE SEQUENCE</scope>
    <source>
        <strain evidence="3 4">SEWS6</strain>
    </source>
</reference>
<evidence type="ECO:0008006" key="6">
    <source>
        <dbReference type="Google" id="ProtNLM"/>
    </source>
</evidence>
<comment type="caution">
    <text evidence="3">The sequence shown here is derived from an EMBL/GenBank/DDBJ whole genome shotgun (WGS) entry which is preliminary data.</text>
</comment>
<dbReference type="Proteomes" id="UP001209412">
    <property type="component" value="Unassembled WGS sequence"/>
</dbReference>
<feature type="chain" id="PRO_5042879532" description="Lipoprotein" evidence="1">
    <location>
        <begin position="24"/>
        <end position="201"/>
    </location>
</feature>
<dbReference type="PROSITE" id="PS51257">
    <property type="entry name" value="PROKAR_LIPOPROTEIN"/>
    <property type="match status" value="1"/>
</dbReference>
<dbReference type="EMBL" id="JAMXWF010000011">
    <property type="protein sequence ID" value="MDQ6408729.1"/>
    <property type="molecule type" value="Genomic_DNA"/>
</dbReference>
<evidence type="ECO:0000256" key="1">
    <source>
        <dbReference type="SAM" id="SignalP"/>
    </source>
</evidence>
<evidence type="ECO:0000313" key="3">
    <source>
        <dbReference type="EMBL" id="MDQ6408729.1"/>
    </source>
</evidence>
<evidence type="ECO:0000313" key="4">
    <source>
        <dbReference type="Proteomes" id="UP001209412"/>
    </source>
</evidence>
<evidence type="ECO:0000313" key="2">
    <source>
        <dbReference type="EMBL" id="MCX4146903.1"/>
    </source>
</evidence>
<gene>
    <name evidence="3" type="ORF">NIE36_16185</name>
    <name evidence="2" type="ORF">OSB80_16225</name>
</gene>
<protein>
    <recommendedName>
        <fullName evidence="6">Lipoprotein</fullName>
    </recommendedName>
</protein>
<dbReference type="AlphaFoldDB" id="A0AAP5EPK3"/>
<evidence type="ECO:0000313" key="5">
    <source>
        <dbReference type="Proteomes" id="UP001242288"/>
    </source>
</evidence>
<proteinExistence type="predicted"/>
<keyword evidence="1" id="KW-0732">Signal</keyword>
<organism evidence="3 5">
    <name type="scientific">Paraburkholderia madseniana</name>
    <dbReference type="NCBI Taxonomy" id="2599607"/>
    <lineage>
        <taxon>Bacteria</taxon>
        <taxon>Pseudomonadati</taxon>
        <taxon>Pseudomonadota</taxon>
        <taxon>Betaproteobacteria</taxon>
        <taxon>Burkholderiales</taxon>
        <taxon>Burkholderiaceae</taxon>
        <taxon>Paraburkholderia</taxon>
    </lineage>
</organism>
<dbReference type="RefSeq" id="WP_266258457.1">
    <property type="nucleotide sequence ID" value="NZ_JAMXWF010000011.1"/>
</dbReference>
<keyword evidence="4" id="KW-1185">Reference proteome</keyword>
<accession>A0AAP5EPK3</accession>
<dbReference type="Proteomes" id="UP001242288">
    <property type="component" value="Unassembled WGS sequence"/>
</dbReference>
<feature type="signal peptide" evidence="1">
    <location>
        <begin position="1"/>
        <end position="23"/>
    </location>
</feature>